<dbReference type="EMBL" id="VBVZ01000314">
    <property type="protein sequence ID" value="TLG89971.1"/>
    <property type="molecule type" value="Genomic_DNA"/>
</dbReference>
<sequence>VCSKSEQHGIILKAREEAEHATQTIEQLAFRNERNSRLIAKG</sequence>
<name>A0ABY2U2B6_9PSED</name>
<keyword evidence="2" id="KW-1185">Reference proteome</keyword>
<gene>
    <name evidence="1" type="ORF">FEM54_19730</name>
</gene>
<protein>
    <submittedName>
        <fullName evidence="1">Pyrroloquinoline quinone biosynthesis protein PqqE</fullName>
    </submittedName>
</protein>
<reference evidence="1 2" key="1">
    <citation type="submission" date="2019-05" db="EMBL/GenBank/DDBJ databases">
        <title>Pseudomonas edaphica sp. nov., isolated from rhizospheric soil of Cistus ladanifer L. in Spain.</title>
        <authorList>
            <person name="Peix A."/>
        </authorList>
    </citation>
    <scope>NUCLEOTIDE SEQUENCE [LARGE SCALE GENOMIC DNA]</scope>
    <source>
        <strain evidence="1 2">RD25</strain>
    </source>
</reference>
<comment type="caution">
    <text evidence="1">The sequence shown here is derived from an EMBL/GenBank/DDBJ whole genome shotgun (WGS) entry which is preliminary data.</text>
</comment>
<evidence type="ECO:0000313" key="1">
    <source>
        <dbReference type="EMBL" id="TLG89971.1"/>
    </source>
</evidence>
<accession>A0ABY2U2B6</accession>
<proteinExistence type="predicted"/>
<evidence type="ECO:0000313" key="2">
    <source>
        <dbReference type="Proteomes" id="UP000304941"/>
    </source>
</evidence>
<dbReference type="Proteomes" id="UP000304941">
    <property type="component" value="Unassembled WGS sequence"/>
</dbReference>
<feature type="non-terminal residue" evidence="1">
    <location>
        <position position="1"/>
    </location>
</feature>
<organism evidence="1 2">
    <name type="scientific">Pseudomonas edaphica</name>
    <dbReference type="NCBI Taxonomy" id="2006980"/>
    <lineage>
        <taxon>Bacteria</taxon>
        <taxon>Pseudomonadati</taxon>
        <taxon>Pseudomonadota</taxon>
        <taxon>Gammaproteobacteria</taxon>
        <taxon>Pseudomonadales</taxon>
        <taxon>Pseudomonadaceae</taxon>
        <taxon>Pseudomonas</taxon>
    </lineage>
</organism>